<proteinExistence type="predicted"/>
<dbReference type="AlphaFoldDB" id="A0A0J8DUB1"/>
<protein>
    <submittedName>
        <fullName evidence="1">Uncharacterized protein</fullName>
    </submittedName>
</protein>
<accession>A0A0J8DUB1</accession>
<dbReference type="Gramene" id="KMS94405">
    <property type="protein sequence ID" value="KMS94405"/>
    <property type="gene ID" value="BVRB_021740"/>
</dbReference>
<organism evidence="1 2">
    <name type="scientific">Beta vulgaris subsp. vulgaris</name>
    <name type="common">Beet</name>
    <dbReference type="NCBI Taxonomy" id="3555"/>
    <lineage>
        <taxon>Eukaryota</taxon>
        <taxon>Viridiplantae</taxon>
        <taxon>Streptophyta</taxon>
        <taxon>Embryophyta</taxon>
        <taxon>Tracheophyta</taxon>
        <taxon>Spermatophyta</taxon>
        <taxon>Magnoliopsida</taxon>
        <taxon>eudicotyledons</taxon>
        <taxon>Gunneridae</taxon>
        <taxon>Pentapetalae</taxon>
        <taxon>Caryophyllales</taxon>
        <taxon>Chenopodiaceae</taxon>
        <taxon>Betoideae</taxon>
        <taxon>Beta</taxon>
    </lineage>
</organism>
<evidence type="ECO:0000313" key="1">
    <source>
        <dbReference type="EMBL" id="KMS94405.1"/>
    </source>
</evidence>
<gene>
    <name evidence="1" type="ORF">BVRB_021740</name>
</gene>
<keyword evidence="2" id="KW-1185">Reference proteome</keyword>
<sequence>VTPAEVVKLERLENFLDHEQSKRFQQGYEPLVSEDKRSPKAKYLDTIKQLAADQSRCRRGSEKGIIQTHLCEIKFKVKNSVPISYRRDTEGIELPSVIAELTLLELQEQMKMWRTLWKGALQTFVLNKKMQTLFTRTITEICESAEDGPSITMSAAQPVDPFTYAVSCSWALPKSKLSFGLQGPSNTSFLKIDISKLKLVFNATIHVPHPMLVDRSFISFSFAHDPVVDFDLSVDASKSHIFQAGLWTVDPFIRFTR</sequence>
<dbReference type="OrthoDB" id="10675559at2759"/>
<evidence type="ECO:0000313" key="2">
    <source>
        <dbReference type="Proteomes" id="UP000035740"/>
    </source>
</evidence>
<dbReference type="Proteomes" id="UP000035740">
    <property type="component" value="Unassembled WGS sequence"/>
</dbReference>
<name>A0A0J8DUB1_BETVV</name>
<feature type="non-terminal residue" evidence="1">
    <location>
        <position position="1"/>
    </location>
</feature>
<dbReference type="EMBL" id="KQ093661">
    <property type="protein sequence ID" value="KMS94405.1"/>
    <property type="molecule type" value="Genomic_DNA"/>
</dbReference>
<reference evidence="1 2" key="1">
    <citation type="journal article" date="2014" name="Nature">
        <title>The genome of the recently domesticated crop plant sugar beet (Beta vulgaris).</title>
        <authorList>
            <person name="Dohm J.C."/>
            <person name="Minoche A.E."/>
            <person name="Holtgrawe D."/>
            <person name="Capella-Gutierrez S."/>
            <person name="Zakrzewski F."/>
            <person name="Tafer H."/>
            <person name="Rupp O."/>
            <person name="Sorensen T.R."/>
            <person name="Stracke R."/>
            <person name="Reinhardt R."/>
            <person name="Goesmann A."/>
            <person name="Kraft T."/>
            <person name="Schulz B."/>
            <person name="Stadler P.F."/>
            <person name="Schmidt T."/>
            <person name="Gabaldon T."/>
            <person name="Lehrach H."/>
            <person name="Weisshaar B."/>
            <person name="Himmelbauer H."/>
        </authorList>
    </citation>
    <scope>NUCLEOTIDE SEQUENCE [LARGE SCALE GENOMIC DNA]</scope>
    <source>
        <tissue evidence="1">Taproot</tissue>
    </source>
</reference>